<feature type="transmembrane region" description="Helical" evidence="2">
    <location>
        <begin position="53"/>
        <end position="72"/>
    </location>
</feature>
<gene>
    <name evidence="3" type="ORF">EV383_0480</name>
</gene>
<accession>A0A4Q7US83</accession>
<feature type="transmembrane region" description="Helical" evidence="2">
    <location>
        <begin position="84"/>
        <end position="106"/>
    </location>
</feature>
<dbReference type="AlphaFoldDB" id="A0A4Q7US83"/>
<keyword evidence="2" id="KW-0472">Membrane</keyword>
<sequence length="251" mass="26178">MTTREPAHPSEGGTNPEPERPTGVLGRLGAVLALTVCALFAVVGAVAQPAAGLVTFVVFSMIVIGPLLGVLLHQGGSDRWSATAAGAMGVLAAVGIFLVVSGIVIVFGQASAALLPLALLAVATWAWIRRRRLLARVTSAIGSAGTYARARAAGPARRPTPVPPTVTPLPTMPSPVPSPGGVISTARLCRTWRESYWLLAELPPGPARDEVLRRRGLLLDELERRDPVGFGAWLASVPRAGTDPGHYLRCA</sequence>
<dbReference type="EMBL" id="SHKL01000001">
    <property type="protein sequence ID" value="RZT83668.1"/>
    <property type="molecule type" value="Genomic_DNA"/>
</dbReference>
<organism evidence="3 4">
    <name type="scientific">Pseudonocardia sediminis</name>
    <dbReference type="NCBI Taxonomy" id="1397368"/>
    <lineage>
        <taxon>Bacteria</taxon>
        <taxon>Bacillati</taxon>
        <taxon>Actinomycetota</taxon>
        <taxon>Actinomycetes</taxon>
        <taxon>Pseudonocardiales</taxon>
        <taxon>Pseudonocardiaceae</taxon>
        <taxon>Pseudonocardia</taxon>
    </lineage>
</organism>
<evidence type="ECO:0000256" key="2">
    <source>
        <dbReference type="SAM" id="Phobius"/>
    </source>
</evidence>
<keyword evidence="4" id="KW-1185">Reference proteome</keyword>
<protein>
    <submittedName>
        <fullName evidence="3">Uncharacterized protein</fullName>
    </submittedName>
</protein>
<evidence type="ECO:0000313" key="4">
    <source>
        <dbReference type="Proteomes" id="UP000291591"/>
    </source>
</evidence>
<dbReference type="RefSeq" id="WP_130288386.1">
    <property type="nucleotide sequence ID" value="NZ_SHKL01000001.1"/>
</dbReference>
<feature type="region of interest" description="Disordered" evidence="1">
    <location>
        <begin position="152"/>
        <end position="176"/>
    </location>
</feature>
<reference evidence="3 4" key="1">
    <citation type="submission" date="2019-02" db="EMBL/GenBank/DDBJ databases">
        <title>Sequencing the genomes of 1000 actinobacteria strains.</title>
        <authorList>
            <person name="Klenk H.-P."/>
        </authorList>
    </citation>
    <scope>NUCLEOTIDE SEQUENCE [LARGE SCALE GENOMIC DNA]</scope>
    <source>
        <strain evidence="3 4">DSM 45779</strain>
    </source>
</reference>
<feature type="region of interest" description="Disordered" evidence="1">
    <location>
        <begin position="1"/>
        <end position="21"/>
    </location>
</feature>
<evidence type="ECO:0000313" key="3">
    <source>
        <dbReference type="EMBL" id="RZT83668.1"/>
    </source>
</evidence>
<dbReference type="Proteomes" id="UP000291591">
    <property type="component" value="Unassembled WGS sequence"/>
</dbReference>
<feature type="transmembrane region" description="Helical" evidence="2">
    <location>
        <begin position="112"/>
        <end position="128"/>
    </location>
</feature>
<keyword evidence="2" id="KW-0812">Transmembrane</keyword>
<evidence type="ECO:0000256" key="1">
    <source>
        <dbReference type="SAM" id="MobiDB-lite"/>
    </source>
</evidence>
<name>A0A4Q7US83_PSEST</name>
<proteinExistence type="predicted"/>
<feature type="transmembrane region" description="Helical" evidence="2">
    <location>
        <begin position="28"/>
        <end position="47"/>
    </location>
</feature>
<feature type="compositionally biased region" description="Pro residues" evidence="1">
    <location>
        <begin position="158"/>
        <end position="176"/>
    </location>
</feature>
<keyword evidence="2" id="KW-1133">Transmembrane helix</keyword>
<comment type="caution">
    <text evidence="3">The sequence shown here is derived from an EMBL/GenBank/DDBJ whole genome shotgun (WGS) entry which is preliminary data.</text>
</comment>